<protein>
    <submittedName>
        <fullName evidence="1">Uncharacterized protein</fullName>
    </submittedName>
</protein>
<sequence>MYIQSNTMSQAEFIRAVLERDARNIYRAQQLIVSQRIYLAGKDLKATRRKVGIQKQSGTLENALSNPEFYMKSEDERFVLAANYPLYIRFLDMKHKGNWRIFNRQVWGILYNNALPDIKNKFGQFISDTIGAALRAAFQRFNKK</sequence>
<dbReference type="RefSeq" id="WP_052303102.1">
    <property type="nucleotide sequence ID" value="NZ_LT599032.1"/>
</dbReference>
<proteinExistence type="predicted"/>
<name>A0A212JG39_9BACT</name>
<evidence type="ECO:0000313" key="1">
    <source>
        <dbReference type="EMBL" id="SBV98409.1"/>
    </source>
</evidence>
<accession>A0A212JG39</accession>
<organism evidence="1">
    <name type="scientific">uncultured Dysgonomonas sp</name>
    <dbReference type="NCBI Taxonomy" id="206096"/>
    <lineage>
        <taxon>Bacteria</taxon>
        <taxon>Pseudomonadati</taxon>
        <taxon>Bacteroidota</taxon>
        <taxon>Bacteroidia</taxon>
        <taxon>Bacteroidales</taxon>
        <taxon>Dysgonomonadaceae</taxon>
        <taxon>Dysgonomonas</taxon>
        <taxon>environmental samples</taxon>
    </lineage>
</organism>
<reference evidence="1" key="1">
    <citation type="submission" date="2016-04" db="EMBL/GenBank/DDBJ databases">
        <authorList>
            <person name="Evans L.H."/>
            <person name="Alamgir A."/>
            <person name="Owens N."/>
            <person name="Weber N.D."/>
            <person name="Virtaneva K."/>
            <person name="Barbian K."/>
            <person name="Babar A."/>
            <person name="Rosenke K."/>
        </authorList>
    </citation>
    <scope>NUCLEOTIDE SEQUENCE</scope>
    <source>
        <strain evidence="1">86-1</strain>
    </source>
</reference>
<dbReference type="AlphaFoldDB" id="A0A212JG39"/>
<gene>
    <name evidence="1" type="ORF">KL86DYS1_12165</name>
</gene>
<dbReference type="EMBL" id="FLUM01000001">
    <property type="protein sequence ID" value="SBV98409.1"/>
    <property type="molecule type" value="Genomic_DNA"/>
</dbReference>